<feature type="signal peptide" evidence="2">
    <location>
        <begin position="1"/>
        <end position="25"/>
    </location>
</feature>
<evidence type="ECO:0008006" key="5">
    <source>
        <dbReference type="Google" id="ProtNLM"/>
    </source>
</evidence>
<keyword evidence="1" id="KW-1133">Transmembrane helix</keyword>
<name>A0ABT1G3C4_9CORY</name>
<organism evidence="3 4">
    <name type="scientific">Corynebacterium stercoris</name>
    <dbReference type="NCBI Taxonomy" id="2943490"/>
    <lineage>
        <taxon>Bacteria</taxon>
        <taxon>Bacillati</taxon>
        <taxon>Actinomycetota</taxon>
        <taxon>Actinomycetes</taxon>
        <taxon>Mycobacteriales</taxon>
        <taxon>Corynebacteriaceae</taxon>
        <taxon>Corynebacterium</taxon>
    </lineage>
</organism>
<evidence type="ECO:0000313" key="4">
    <source>
        <dbReference type="Proteomes" id="UP001204000"/>
    </source>
</evidence>
<proteinExistence type="predicted"/>
<evidence type="ECO:0000256" key="2">
    <source>
        <dbReference type="SAM" id="SignalP"/>
    </source>
</evidence>
<sequence>MTRTRALAAATAVALTLPLAAPANAQAGIFELSSGSSLGSSKHDYWMDPNDPSIDVPAQTPLGSAYTGSAPLSIALGIAIPLVALQLLIDASPTLRQLVDDSAAFYGLDFLPGSSEGDRIFPVDVWLEQAKNMQARLAERTN</sequence>
<dbReference type="EMBL" id="JAMFTQ010000016">
    <property type="protein sequence ID" value="MCP1388481.1"/>
    <property type="molecule type" value="Genomic_DNA"/>
</dbReference>
<keyword evidence="2" id="KW-0732">Signal</keyword>
<keyword evidence="1" id="KW-0472">Membrane</keyword>
<accession>A0ABT1G3C4</accession>
<gene>
    <name evidence="3" type="ORF">M5J20_09845</name>
</gene>
<keyword evidence="1" id="KW-0812">Transmembrane</keyword>
<dbReference type="Proteomes" id="UP001204000">
    <property type="component" value="Unassembled WGS sequence"/>
</dbReference>
<keyword evidence="4" id="KW-1185">Reference proteome</keyword>
<feature type="transmembrane region" description="Helical" evidence="1">
    <location>
        <begin position="70"/>
        <end position="89"/>
    </location>
</feature>
<protein>
    <recommendedName>
        <fullName evidence="5">Secreted protein</fullName>
    </recommendedName>
</protein>
<dbReference type="RefSeq" id="WP_253579125.1">
    <property type="nucleotide sequence ID" value="NZ_JAMFTQ010000016.1"/>
</dbReference>
<evidence type="ECO:0000256" key="1">
    <source>
        <dbReference type="SAM" id="Phobius"/>
    </source>
</evidence>
<evidence type="ECO:0000313" key="3">
    <source>
        <dbReference type="EMBL" id="MCP1388481.1"/>
    </source>
</evidence>
<reference evidence="3" key="1">
    <citation type="submission" date="2022-05" db="EMBL/GenBank/DDBJ databases">
        <title>Corynebacterium sp. TA-R-1 sp. nov., isolated from human feces.</title>
        <authorList>
            <person name="Shamsuzzaman M."/>
            <person name="Dahal R.H."/>
        </authorList>
    </citation>
    <scope>NUCLEOTIDE SEQUENCE</scope>
    <source>
        <strain evidence="3">TA-R-1</strain>
    </source>
</reference>
<feature type="chain" id="PRO_5045720451" description="Secreted protein" evidence="2">
    <location>
        <begin position="26"/>
        <end position="142"/>
    </location>
</feature>
<comment type="caution">
    <text evidence="3">The sequence shown here is derived from an EMBL/GenBank/DDBJ whole genome shotgun (WGS) entry which is preliminary data.</text>
</comment>